<dbReference type="AlphaFoldDB" id="A0A501QCT1"/>
<gene>
    <name evidence="1" type="ORF">FJA49_06085</name>
</gene>
<dbReference type="EMBL" id="VFJE01000052">
    <property type="protein sequence ID" value="TPD70503.1"/>
    <property type="molecule type" value="Genomic_DNA"/>
</dbReference>
<comment type="caution">
    <text evidence="1">The sequence shown here is derived from an EMBL/GenBank/DDBJ whole genome shotgun (WGS) entry which is preliminary data.</text>
</comment>
<accession>A0A501QCT1</accession>
<organism evidence="1 2">
    <name type="scientific">Flavobacterium microcysteis</name>
    <dbReference type="NCBI Taxonomy" id="2596891"/>
    <lineage>
        <taxon>Bacteria</taxon>
        <taxon>Pseudomonadati</taxon>
        <taxon>Bacteroidota</taxon>
        <taxon>Flavobacteriia</taxon>
        <taxon>Flavobacteriales</taxon>
        <taxon>Flavobacteriaceae</taxon>
        <taxon>Flavobacterium</taxon>
    </lineage>
</organism>
<reference evidence="1 2" key="2">
    <citation type="submission" date="2019-06" db="EMBL/GenBank/DDBJ databases">
        <authorList>
            <person name="Seo Y."/>
        </authorList>
    </citation>
    <scope>NUCLEOTIDE SEQUENCE [LARGE SCALE GENOMIC DNA]</scope>
    <source>
        <strain evidence="1 2">MaA-Y11</strain>
    </source>
</reference>
<name>A0A501QCT1_9FLAO</name>
<reference evidence="1 2" key="1">
    <citation type="submission" date="2019-06" db="EMBL/GenBank/DDBJ databases">
        <title>Flavobacterium sp. MaA-Y11 from geoumgang.</title>
        <authorList>
            <person name="Jeong S."/>
        </authorList>
    </citation>
    <scope>NUCLEOTIDE SEQUENCE [LARGE SCALE GENOMIC DNA]</scope>
    <source>
        <strain evidence="1 2">MaA-Y11</strain>
    </source>
</reference>
<dbReference type="OrthoDB" id="122670at2"/>
<evidence type="ECO:0000313" key="2">
    <source>
        <dbReference type="Proteomes" id="UP000319175"/>
    </source>
</evidence>
<protein>
    <submittedName>
        <fullName evidence="1">Uncharacterized protein</fullName>
    </submittedName>
</protein>
<sequence length="133" mass="14816">MNPLLILGALWFFFSGNKGNPYQEAPSGYIPAGTKEEIKPTISVGKAKSIASALYEELDRYLTSDAKIISLLKGYNEADYLAIYNQFGVKKHDPVFPTGSSILGYNIDLTEWIIKELSESSIAQLRKMFPSIF</sequence>
<dbReference type="Proteomes" id="UP000319175">
    <property type="component" value="Unassembled WGS sequence"/>
</dbReference>
<proteinExistence type="predicted"/>
<evidence type="ECO:0000313" key="1">
    <source>
        <dbReference type="EMBL" id="TPD70503.1"/>
    </source>
</evidence>
<dbReference type="RefSeq" id="WP_139999902.1">
    <property type="nucleotide sequence ID" value="NZ_VFJE01000052.1"/>
</dbReference>
<keyword evidence="2" id="KW-1185">Reference proteome</keyword>